<dbReference type="InterPro" id="IPR016055">
    <property type="entry name" value="A-D-PHexomutase_a/b/a-I/II/III"/>
</dbReference>
<dbReference type="CDD" id="cd05802">
    <property type="entry name" value="GlmM"/>
    <property type="match status" value="1"/>
</dbReference>
<keyword evidence="3 7" id="KW-0479">Metal-binding</keyword>
<dbReference type="FunFam" id="3.30.310.50:FF:000001">
    <property type="entry name" value="Phosphoglucosamine mutase"/>
    <property type="match status" value="1"/>
</dbReference>
<evidence type="ECO:0000256" key="6">
    <source>
        <dbReference type="ARBA" id="ARBA00050364"/>
    </source>
</evidence>
<feature type="domain" description="Alpha-D-phosphohexomutase alpha/beta/alpha" evidence="13">
    <location>
        <begin position="261"/>
        <end position="364"/>
    </location>
</feature>
<dbReference type="PANTHER" id="PTHR42946">
    <property type="entry name" value="PHOSPHOHEXOSE MUTASE"/>
    <property type="match status" value="1"/>
</dbReference>
<dbReference type="FunFam" id="3.40.120.10:FF:000003">
    <property type="entry name" value="Phosphoglucosamine mutase"/>
    <property type="match status" value="1"/>
</dbReference>
<dbReference type="GO" id="GO:0008966">
    <property type="term" value="F:phosphoglucosamine mutase activity"/>
    <property type="evidence" value="ECO:0007669"/>
    <property type="project" value="UniProtKB-UniRule"/>
</dbReference>
<evidence type="ECO:0000256" key="1">
    <source>
        <dbReference type="ARBA" id="ARBA00010231"/>
    </source>
</evidence>
<proteinExistence type="inferred from homology"/>
<evidence type="ECO:0000259" key="12">
    <source>
        <dbReference type="Pfam" id="PF02879"/>
    </source>
</evidence>
<reference evidence="14" key="1">
    <citation type="submission" date="2020-02" db="EMBL/GenBank/DDBJ databases">
        <authorList>
            <person name="Meier V. D."/>
        </authorList>
    </citation>
    <scope>NUCLEOTIDE SEQUENCE</scope>
    <source>
        <strain evidence="14">AVDCRST_MAG38</strain>
    </source>
</reference>
<feature type="active site" description="Phosphoserine intermediate" evidence="7">
    <location>
        <position position="108"/>
    </location>
</feature>
<feature type="domain" description="Alpha-D-phosphohexomutase alpha/beta/alpha" evidence="11">
    <location>
        <begin position="10"/>
        <end position="142"/>
    </location>
</feature>
<gene>
    <name evidence="7" type="primary">glmM</name>
    <name evidence="14" type="ORF">AVDCRST_MAG38-1013</name>
</gene>
<keyword evidence="5 7" id="KW-0413">Isomerase</keyword>
<dbReference type="InterPro" id="IPR006352">
    <property type="entry name" value="GlmM_bact"/>
</dbReference>
<dbReference type="InterPro" id="IPR036900">
    <property type="entry name" value="A-D-PHexomutase_C_sf"/>
</dbReference>
<comment type="function">
    <text evidence="7 9">Catalyzes the conversion of glucosamine-6-phosphate to glucosamine-1-phosphate.</text>
</comment>
<dbReference type="SUPFAM" id="SSF53738">
    <property type="entry name" value="Phosphoglucomutase, first 3 domains"/>
    <property type="match status" value="3"/>
</dbReference>
<evidence type="ECO:0000256" key="8">
    <source>
        <dbReference type="RuleBase" id="RU004326"/>
    </source>
</evidence>
<keyword evidence="2 7" id="KW-0597">Phosphoprotein</keyword>
<dbReference type="Pfam" id="PF02879">
    <property type="entry name" value="PGM_PMM_II"/>
    <property type="match status" value="1"/>
</dbReference>
<dbReference type="HAMAP" id="MF_01554_B">
    <property type="entry name" value="GlmM_B"/>
    <property type="match status" value="1"/>
</dbReference>
<feature type="binding site" evidence="7">
    <location>
        <position position="244"/>
    </location>
    <ligand>
        <name>Mg(2+)</name>
        <dbReference type="ChEBI" id="CHEBI:18420"/>
    </ligand>
</feature>
<dbReference type="GO" id="GO:0005829">
    <property type="term" value="C:cytosol"/>
    <property type="evidence" value="ECO:0007669"/>
    <property type="project" value="TreeGrafter"/>
</dbReference>
<evidence type="ECO:0000256" key="2">
    <source>
        <dbReference type="ARBA" id="ARBA00022553"/>
    </source>
</evidence>
<dbReference type="PRINTS" id="PR00509">
    <property type="entry name" value="PGMPMM"/>
</dbReference>
<dbReference type="GO" id="GO:0004615">
    <property type="term" value="F:phosphomannomutase activity"/>
    <property type="evidence" value="ECO:0007669"/>
    <property type="project" value="TreeGrafter"/>
</dbReference>
<dbReference type="InterPro" id="IPR005844">
    <property type="entry name" value="A-D-PHexomutase_a/b/a-I"/>
</dbReference>
<dbReference type="FunFam" id="3.40.120.10:FF:000001">
    <property type="entry name" value="Phosphoglucosamine mutase"/>
    <property type="match status" value="1"/>
</dbReference>
<evidence type="ECO:0000256" key="4">
    <source>
        <dbReference type="ARBA" id="ARBA00022842"/>
    </source>
</evidence>
<dbReference type="Pfam" id="PF00408">
    <property type="entry name" value="PGM_PMM_IV"/>
    <property type="match status" value="1"/>
</dbReference>
<evidence type="ECO:0000259" key="11">
    <source>
        <dbReference type="Pfam" id="PF02878"/>
    </source>
</evidence>
<feature type="binding site" evidence="7">
    <location>
        <position position="248"/>
    </location>
    <ligand>
        <name>Mg(2+)</name>
        <dbReference type="ChEBI" id="CHEBI:18420"/>
    </ligand>
</feature>
<accession>A0A6J4RJ05</accession>
<dbReference type="GO" id="GO:0000287">
    <property type="term" value="F:magnesium ion binding"/>
    <property type="evidence" value="ECO:0007669"/>
    <property type="project" value="UniProtKB-UniRule"/>
</dbReference>
<dbReference type="SUPFAM" id="SSF55957">
    <property type="entry name" value="Phosphoglucomutase, C-terminal domain"/>
    <property type="match status" value="1"/>
</dbReference>
<dbReference type="Pfam" id="PF02878">
    <property type="entry name" value="PGM_PMM_I"/>
    <property type="match status" value="1"/>
</dbReference>
<evidence type="ECO:0000256" key="5">
    <source>
        <dbReference type="ARBA" id="ARBA00023235"/>
    </source>
</evidence>
<evidence type="ECO:0000259" key="13">
    <source>
        <dbReference type="Pfam" id="PF02880"/>
    </source>
</evidence>
<dbReference type="Pfam" id="PF02880">
    <property type="entry name" value="PGM_PMM_III"/>
    <property type="match status" value="1"/>
</dbReference>
<name>A0A6J4RJ05_9ACTN</name>
<dbReference type="Gene3D" id="3.40.120.10">
    <property type="entry name" value="Alpha-D-Glucose-1,6-Bisphosphate, subunit A, domain 3"/>
    <property type="match status" value="3"/>
</dbReference>
<dbReference type="InterPro" id="IPR016066">
    <property type="entry name" value="A-D-PHexomutase_CS"/>
</dbReference>
<comment type="similarity">
    <text evidence="1 7 8">Belongs to the phosphohexose mutase family.</text>
</comment>
<dbReference type="EC" id="5.4.2.10" evidence="7 9"/>
<feature type="domain" description="Alpha-D-phosphohexomutase C-terminal" evidence="10">
    <location>
        <begin position="374"/>
        <end position="438"/>
    </location>
</feature>
<evidence type="ECO:0000259" key="10">
    <source>
        <dbReference type="Pfam" id="PF00408"/>
    </source>
</evidence>
<feature type="binding site" description="via phosphate group" evidence="7">
    <location>
        <position position="108"/>
    </location>
    <ligand>
        <name>Mg(2+)</name>
        <dbReference type="ChEBI" id="CHEBI:18420"/>
    </ligand>
</feature>
<feature type="binding site" evidence="7">
    <location>
        <position position="246"/>
    </location>
    <ligand>
        <name>Mg(2+)</name>
        <dbReference type="ChEBI" id="CHEBI:18420"/>
    </ligand>
</feature>
<evidence type="ECO:0000313" key="14">
    <source>
        <dbReference type="EMBL" id="CAA9467377.1"/>
    </source>
</evidence>
<dbReference type="GO" id="GO:0005975">
    <property type="term" value="P:carbohydrate metabolic process"/>
    <property type="evidence" value="ECO:0007669"/>
    <property type="project" value="InterPro"/>
</dbReference>
<dbReference type="GO" id="GO:0009252">
    <property type="term" value="P:peptidoglycan biosynthetic process"/>
    <property type="evidence" value="ECO:0007669"/>
    <property type="project" value="TreeGrafter"/>
</dbReference>
<evidence type="ECO:0000256" key="7">
    <source>
        <dbReference type="HAMAP-Rule" id="MF_01554"/>
    </source>
</evidence>
<dbReference type="PANTHER" id="PTHR42946:SF1">
    <property type="entry name" value="PHOSPHOGLUCOMUTASE (ALPHA-D-GLUCOSE-1,6-BISPHOSPHATE-DEPENDENT)"/>
    <property type="match status" value="1"/>
</dbReference>
<comment type="catalytic activity">
    <reaction evidence="6 7 9">
        <text>alpha-D-glucosamine 1-phosphate = D-glucosamine 6-phosphate</text>
        <dbReference type="Rhea" id="RHEA:23424"/>
        <dbReference type="ChEBI" id="CHEBI:58516"/>
        <dbReference type="ChEBI" id="CHEBI:58725"/>
        <dbReference type="EC" id="5.4.2.10"/>
    </reaction>
</comment>
<dbReference type="InterPro" id="IPR005845">
    <property type="entry name" value="A-D-PHexomutase_a/b/a-II"/>
</dbReference>
<organism evidence="14">
    <name type="scientific">uncultured Solirubrobacteraceae bacterium</name>
    <dbReference type="NCBI Taxonomy" id="1162706"/>
    <lineage>
        <taxon>Bacteria</taxon>
        <taxon>Bacillati</taxon>
        <taxon>Actinomycetota</taxon>
        <taxon>Thermoleophilia</taxon>
        <taxon>Solirubrobacterales</taxon>
        <taxon>Solirubrobacteraceae</taxon>
        <taxon>environmental samples</taxon>
    </lineage>
</organism>
<feature type="domain" description="Alpha-D-phosphohexomutase alpha/beta/alpha" evidence="12">
    <location>
        <begin position="160"/>
        <end position="257"/>
    </location>
</feature>
<dbReference type="InterPro" id="IPR005846">
    <property type="entry name" value="A-D-PHexomutase_a/b/a-III"/>
</dbReference>
<sequence>MSATAPVPQRRLFGTDGIRGVAGAFVSAELALAVARAATTRVRRDDRPARVLVVRDTRESGEMLEAAVAAGIAAAGGEALLGGVLPTPAAPLLLRRHGLDLAVVLSASHNPYADNGIKFFGSDGHKLSDETELEIERMLDAGSAPDGAVGRVRDLPDAADQYVEALAARFGDLDLTGLRIALDCANGATHRVAPVVFERLGADVDVVAAEPDGRNINDNCGSTHVEALAARVRDGGHHAGFAFDGDGDRVLAVDATGAVVDGDELVALAARHLRDAGRLAGNGVAVTVMTNYGFHTAMAEAGIEVATTAVGDRYVLQALRDRGWALGGEQSGHIIEMGFNATGDGIASALLVLEALGGRPLSERTGMEKLPQRLVNVRVAERVELAEIDELQRAIARESAQLEGRGRVLVRASGTEPLVRVMVEAPTDEEADAVCGRLVGVVRAETG</sequence>
<dbReference type="Gene3D" id="3.30.310.50">
    <property type="entry name" value="Alpha-D-phosphohexomutase, C-terminal domain"/>
    <property type="match status" value="1"/>
</dbReference>
<dbReference type="NCBIfam" id="TIGR01455">
    <property type="entry name" value="glmM"/>
    <property type="match status" value="1"/>
</dbReference>
<feature type="modified residue" description="Phosphoserine" evidence="7">
    <location>
        <position position="108"/>
    </location>
</feature>
<dbReference type="InterPro" id="IPR050060">
    <property type="entry name" value="Phosphoglucosamine_mutase"/>
</dbReference>
<protein>
    <recommendedName>
        <fullName evidence="7 9">Phosphoglucosamine mutase</fullName>
        <ecNumber evidence="7 9">5.4.2.10</ecNumber>
    </recommendedName>
</protein>
<comment type="cofactor">
    <cofactor evidence="7">
        <name>Mg(2+)</name>
        <dbReference type="ChEBI" id="CHEBI:18420"/>
    </cofactor>
    <text evidence="7">Binds 1 Mg(2+) ion per subunit.</text>
</comment>
<comment type="PTM">
    <text evidence="7">Activated by phosphorylation.</text>
</comment>
<dbReference type="InterPro" id="IPR005841">
    <property type="entry name" value="Alpha-D-phosphohexomutase_SF"/>
</dbReference>
<evidence type="ECO:0000256" key="3">
    <source>
        <dbReference type="ARBA" id="ARBA00022723"/>
    </source>
</evidence>
<dbReference type="PROSITE" id="PS00710">
    <property type="entry name" value="PGM_PMM"/>
    <property type="match status" value="1"/>
</dbReference>
<dbReference type="InterPro" id="IPR005843">
    <property type="entry name" value="A-D-PHexomutase_C"/>
</dbReference>
<dbReference type="EMBL" id="CADCVJ010000058">
    <property type="protein sequence ID" value="CAA9467377.1"/>
    <property type="molecule type" value="Genomic_DNA"/>
</dbReference>
<dbReference type="GO" id="GO:0006048">
    <property type="term" value="P:UDP-N-acetylglucosamine biosynthetic process"/>
    <property type="evidence" value="ECO:0007669"/>
    <property type="project" value="TreeGrafter"/>
</dbReference>
<keyword evidence="4 7" id="KW-0460">Magnesium</keyword>
<evidence type="ECO:0000256" key="9">
    <source>
        <dbReference type="RuleBase" id="RU004327"/>
    </source>
</evidence>
<dbReference type="AlphaFoldDB" id="A0A6J4RJ05"/>